<evidence type="ECO:0000313" key="3">
    <source>
        <dbReference type="Proteomes" id="UP000006729"/>
    </source>
</evidence>
<dbReference type="InParanoid" id="A0A2K1WQA7"/>
<reference evidence="2 3" key="1">
    <citation type="journal article" date="2006" name="Science">
        <title>The genome of black cottonwood, Populus trichocarpa (Torr. &amp; Gray).</title>
        <authorList>
            <person name="Tuskan G.A."/>
            <person name="Difazio S."/>
            <person name="Jansson S."/>
            <person name="Bohlmann J."/>
            <person name="Grigoriev I."/>
            <person name="Hellsten U."/>
            <person name="Putnam N."/>
            <person name="Ralph S."/>
            <person name="Rombauts S."/>
            <person name="Salamov A."/>
            <person name="Schein J."/>
            <person name="Sterck L."/>
            <person name="Aerts A."/>
            <person name="Bhalerao R.R."/>
            <person name="Bhalerao R.P."/>
            <person name="Blaudez D."/>
            <person name="Boerjan W."/>
            <person name="Brun A."/>
            <person name="Brunner A."/>
            <person name="Busov V."/>
            <person name="Campbell M."/>
            <person name="Carlson J."/>
            <person name="Chalot M."/>
            <person name="Chapman J."/>
            <person name="Chen G.L."/>
            <person name="Cooper D."/>
            <person name="Coutinho P.M."/>
            <person name="Couturier J."/>
            <person name="Covert S."/>
            <person name="Cronk Q."/>
            <person name="Cunningham R."/>
            <person name="Davis J."/>
            <person name="Degroeve S."/>
            <person name="Dejardin A."/>
            <person name="Depamphilis C."/>
            <person name="Detter J."/>
            <person name="Dirks B."/>
            <person name="Dubchak I."/>
            <person name="Duplessis S."/>
            <person name="Ehlting J."/>
            <person name="Ellis B."/>
            <person name="Gendler K."/>
            <person name="Goodstein D."/>
            <person name="Gribskov M."/>
            <person name="Grimwood J."/>
            <person name="Groover A."/>
            <person name="Gunter L."/>
            <person name="Hamberger B."/>
            <person name="Heinze B."/>
            <person name="Helariutta Y."/>
            <person name="Henrissat B."/>
            <person name="Holligan D."/>
            <person name="Holt R."/>
            <person name="Huang W."/>
            <person name="Islam-Faridi N."/>
            <person name="Jones S."/>
            <person name="Jones-Rhoades M."/>
            <person name="Jorgensen R."/>
            <person name="Joshi C."/>
            <person name="Kangasjarvi J."/>
            <person name="Karlsson J."/>
            <person name="Kelleher C."/>
            <person name="Kirkpatrick R."/>
            <person name="Kirst M."/>
            <person name="Kohler A."/>
            <person name="Kalluri U."/>
            <person name="Larimer F."/>
            <person name="Leebens-Mack J."/>
            <person name="Leple J.C."/>
            <person name="Locascio P."/>
            <person name="Lou Y."/>
            <person name="Lucas S."/>
            <person name="Martin F."/>
            <person name="Montanini B."/>
            <person name="Napoli C."/>
            <person name="Nelson D.R."/>
            <person name="Nelson C."/>
            <person name="Nieminen K."/>
            <person name="Nilsson O."/>
            <person name="Pereda V."/>
            <person name="Peter G."/>
            <person name="Philippe R."/>
            <person name="Pilate G."/>
            <person name="Poliakov A."/>
            <person name="Razumovskaya J."/>
            <person name="Richardson P."/>
            <person name="Rinaldi C."/>
            <person name="Ritland K."/>
            <person name="Rouze P."/>
            <person name="Ryaboy D."/>
            <person name="Schmutz J."/>
            <person name="Schrader J."/>
            <person name="Segerman B."/>
            <person name="Shin H."/>
            <person name="Siddiqui A."/>
            <person name="Sterky F."/>
            <person name="Terry A."/>
            <person name="Tsai C.J."/>
            <person name="Uberbacher E."/>
            <person name="Unneberg P."/>
            <person name="Vahala J."/>
            <person name="Wall K."/>
            <person name="Wessler S."/>
            <person name="Yang G."/>
            <person name="Yin T."/>
            <person name="Douglas C."/>
            <person name="Marra M."/>
            <person name="Sandberg G."/>
            <person name="Van de Peer Y."/>
            <person name="Rokhsar D."/>
        </authorList>
    </citation>
    <scope>NUCLEOTIDE SEQUENCE [LARGE SCALE GENOMIC DNA]</scope>
    <source>
        <strain evidence="3">cv. Nisqually</strain>
    </source>
</reference>
<evidence type="ECO:0000313" key="2">
    <source>
        <dbReference type="EMBL" id="PNS90728.1"/>
    </source>
</evidence>
<feature type="region of interest" description="Disordered" evidence="1">
    <location>
        <begin position="1"/>
        <end position="24"/>
    </location>
</feature>
<dbReference type="AlphaFoldDB" id="A0A2K1WQA7"/>
<dbReference type="EMBL" id="CM009308">
    <property type="protein sequence ID" value="PNS90728.1"/>
    <property type="molecule type" value="Genomic_DNA"/>
</dbReference>
<evidence type="ECO:0000256" key="1">
    <source>
        <dbReference type="SAM" id="MobiDB-lite"/>
    </source>
</evidence>
<proteinExistence type="predicted"/>
<protein>
    <submittedName>
        <fullName evidence="2">Uncharacterized protein</fullName>
    </submittedName>
</protein>
<organism evidence="2 3">
    <name type="scientific">Populus trichocarpa</name>
    <name type="common">Western balsam poplar</name>
    <name type="synonym">Populus balsamifera subsp. trichocarpa</name>
    <dbReference type="NCBI Taxonomy" id="3694"/>
    <lineage>
        <taxon>Eukaryota</taxon>
        <taxon>Viridiplantae</taxon>
        <taxon>Streptophyta</taxon>
        <taxon>Embryophyta</taxon>
        <taxon>Tracheophyta</taxon>
        <taxon>Spermatophyta</taxon>
        <taxon>Magnoliopsida</taxon>
        <taxon>eudicotyledons</taxon>
        <taxon>Gunneridae</taxon>
        <taxon>Pentapetalae</taxon>
        <taxon>rosids</taxon>
        <taxon>fabids</taxon>
        <taxon>Malpighiales</taxon>
        <taxon>Salicaceae</taxon>
        <taxon>Saliceae</taxon>
        <taxon>Populus</taxon>
    </lineage>
</organism>
<gene>
    <name evidence="2" type="ORF">POPTR_019G058500</name>
</gene>
<dbReference type="Proteomes" id="UP000006729">
    <property type="component" value="Chromosome 19"/>
</dbReference>
<accession>A0A2K1WQA7</accession>
<keyword evidence="3" id="KW-1185">Reference proteome</keyword>
<name>A0A2K1WQA7_POPTR</name>
<sequence length="85" mass="9361">MMLGPREPPHARRNTFLSSSSSAWGPSQSCFLSKDGISKPLGHGSDSLKYPLLLFCCTCELPYHSIPIIKRCLFSIIIHAHAAHP</sequence>